<keyword evidence="13" id="KW-0966">Cell projection</keyword>
<evidence type="ECO:0000256" key="2">
    <source>
        <dbReference type="ARBA" id="ARBA00008887"/>
    </source>
</evidence>
<dbReference type="InterPro" id="IPR013602">
    <property type="entry name" value="Dynein_heavy_linker"/>
</dbReference>
<dbReference type="InterPro" id="IPR043157">
    <property type="entry name" value="Dynein_AAA1S"/>
</dbReference>
<keyword evidence="7" id="KW-0067">ATP-binding</keyword>
<dbReference type="PANTHER" id="PTHR22878:SF68">
    <property type="entry name" value="DYNEIN HEAVY CHAIN 6, AXONEMAL-LIKE"/>
    <property type="match status" value="1"/>
</dbReference>
<protein>
    <recommendedName>
        <fullName evidence="29">Dynein heavy chain</fullName>
    </recommendedName>
</protein>
<evidence type="ECO:0000256" key="14">
    <source>
        <dbReference type="SAM" id="Coils"/>
    </source>
</evidence>
<evidence type="ECO:0000259" key="24">
    <source>
        <dbReference type="Pfam" id="PF18198"/>
    </source>
</evidence>
<evidence type="ECO:0000259" key="17">
    <source>
        <dbReference type="Pfam" id="PF08393"/>
    </source>
</evidence>
<dbReference type="Gene3D" id="1.20.140.100">
    <property type="entry name" value="Dynein heavy chain, N-terminal domain 2"/>
    <property type="match status" value="1"/>
</dbReference>
<feature type="domain" description="Dynein heavy chain AAA module D4" evidence="20">
    <location>
        <begin position="2810"/>
        <end position="3072"/>
    </location>
</feature>
<dbReference type="Gene3D" id="1.10.472.130">
    <property type="match status" value="1"/>
</dbReference>
<feature type="domain" description="Dynein heavy chain ATP-binding dynein motor region" evidence="21">
    <location>
        <begin position="3437"/>
        <end position="3661"/>
    </location>
</feature>
<feature type="domain" description="Dynein heavy chain 3 AAA+ lid" evidence="23">
    <location>
        <begin position="2669"/>
        <end position="2762"/>
    </location>
</feature>
<dbReference type="InterPro" id="IPR041228">
    <property type="entry name" value="Dynein_C"/>
</dbReference>
<keyword evidence="9 14" id="KW-0175">Coiled coil</keyword>
<dbReference type="InterPro" id="IPR035706">
    <property type="entry name" value="AAA_9"/>
</dbReference>
<dbReference type="FunFam" id="1.20.920.30:FF:000005">
    <property type="entry name" value="Dynein, axonemal, heavy chain 2"/>
    <property type="match status" value="1"/>
</dbReference>
<dbReference type="InterPro" id="IPR024317">
    <property type="entry name" value="Dynein_heavy_chain_D4_dom"/>
</dbReference>
<evidence type="ECO:0000256" key="7">
    <source>
        <dbReference type="ARBA" id="ARBA00022840"/>
    </source>
</evidence>
<dbReference type="InterPro" id="IPR042222">
    <property type="entry name" value="Dynein_2_N"/>
</dbReference>
<evidence type="ECO:0000259" key="16">
    <source>
        <dbReference type="Pfam" id="PF08385"/>
    </source>
</evidence>
<dbReference type="Pfam" id="PF18198">
    <property type="entry name" value="AAA_lid_11"/>
    <property type="match status" value="1"/>
</dbReference>
<dbReference type="FunFam" id="1.20.140.100:FF:000001">
    <property type="entry name" value="dynein heavy chain 17, axonemal"/>
    <property type="match status" value="1"/>
</dbReference>
<dbReference type="FunFam" id="3.10.490.20:FF:000008">
    <property type="entry name" value="dynein heavy chain 2, axonemal"/>
    <property type="match status" value="1"/>
</dbReference>
<dbReference type="FunFam" id="3.40.50.300:FF:002141">
    <property type="entry name" value="Dynein heavy chain"/>
    <property type="match status" value="1"/>
</dbReference>
<dbReference type="GO" id="GO:0005930">
    <property type="term" value="C:axoneme"/>
    <property type="evidence" value="ECO:0007669"/>
    <property type="project" value="UniProtKB-SubCell"/>
</dbReference>
<dbReference type="FunFam" id="3.40.50.300:FF:000044">
    <property type="entry name" value="Dynein heavy chain 5, axonemal"/>
    <property type="match status" value="1"/>
</dbReference>
<dbReference type="GO" id="GO:0007018">
    <property type="term" value="P:microtubule-based movement"/>
    <property type="evidence" value="ECO:0007669"/>
    <property type="project" value="InterPro"/>
</dbReference>
<feature type="domain" description="Dynein axonemal heavy chain 2/5/8 coiled-coil" evidence="26">
    <location>
        <begin position="1096"/>
        <end position="1212"/>
    </location>
</feature>
<comment type="similarity">
    <text evidence="2">Belongs to the dynein heavy chain family.</text>
</comment>
<feature type="domain" description="Dynein heavy chain C-terminal" evidence="25">
    <location>
        <begin position="4201"/>
        <end position="4493"/>
    </location>
</feature>
<dbReference type="InterPro" id="IPR026983">
    <property type="entry name" value="DHC"/>
</dbReference>
<evidence type="ECO:0000313" key="27">
    <source>
        <dbReference type="EMBL" id="CAF1119547.1"/>
    </source>
</evidence>
<dbReference type="Gene3D" id="1.10.8.720">
    <property type="entry name" value="Region D6 of dynein motor"/>
    <property type="match status" value="1"/>
</dbReference>
<evidence type="ECO:0000256" key="3">
    <source>
        <dbReference type="ARBA" id="ARBA00022490"/>
    </source>
</evidence>
<feature type="coiled-coil region" evidence="14">
    <location>
        <begin position="1038"/>
        <end position="1065"/>
    </location>
</feature>
<dbReference type="GO" id="GO:0045505">
    <property type="term" value="F:dynein intermediate chain binding"/>
    <property type="evidence" value="ECO:0007669"/>
    <property type="project" value="InterPro"/>
</dbReference>
<dbReference type="InterPro" id="IPR042219">
    <property type="entry name" value="AAA_lid_11_sf"/>
</dbReference>
<evidence type="ECO:0000259" key="25">
    <source>
        <dbReference type="Pfam" id="PF18199"/>
    </source>
</evidence>
<dbReference type="Pfam" id="PF12775">
    <property type="entry name" value="AAA_7"/>
    <property type="match status" value="1"/>
</dbReference>
<evidence type="ECO:0000259" key="15">
    <source>
        <dbReference type="Pfam" id="PF03028"/>
    </source>
</evidence>
<comment type="subcellular location">
    <subcellularLocation>
        <location evidence="1">Cytoplasm</location>
        <location evidence="1">Cytoskeleton</location>
        <location evidence="1">Cilium axoneme</location>
    </subcellularLocation>
</comment>
<dbReference type="Gene3D" id="1.20.58.1120">
    <property type="match status" value="1"/>
</dbReference>
<evidence type="ECO:0000256" key="6">
    <source>
        <dbReference type="ARBA" id="ARBA00022741"/>
    </source>
</evidence>
<keyword evidence="6" id="KW-0547">Nucleotide-binding</keyword>
<dbReference type="GO" id="GO:0008569">
    <property type="term" value="F:minus-end-directed microtubule motor activity"/>
    <property type="evidence" value="ECO:0007669"/>
    <property type="project" value="InterPro"/>
</dbReference>
<keyword evidence="8" id="KW-0243">Dynein</keyword>
<evidence type="ECO:0000256" key="10">
    <source>
        <dbReference type="ARBA" id="ARBA00023069"/>
    </source>
</evidence>
<dbReference type="Pfam" id="PF08393">
    <property type="entry name" value="DHC_N2"/>
    <property type="match status" value="1"/>
</dbReference>
<evidence type="ECO:0000259" key="20">
    <source>
        <dbReference type="Pfam" id="PF12780"/>
    </source>
</evidence>
<dbReference type="FunFam" id="3.40.50.300:FF:000049">
    <property type="entry name" value="Dynein, axonemal, heavy chain 5"/>
    <property type="match status" value="1"/>
</dbReference>
<dbReference type="Pfam" id="PF17857">
    <property type="entry name" value="AAA_lid_1"/>
    <property type="match status" value="1"/>
</dbReference>
<keyword evidence="12" id="KW-0206">Cytoskeleton</keyword>
<feature type="domain" description="Dynein heavy chain linker" evidence="17">
    <location>
        <begin position="1281"/>
        <end position="1684"/>
    </location>
</feature>
<dbReference type="GO" id="GO:0005524">
    <property type="term" value="F:ATP binding"/>
    <property type="evidence" value="ECO:0007669"/>
    <property type="project" value="UniProtKB-KW"/>
</dbReference>
<evidence type="ECO:0000313" key="28">
    <source>
        <dbReference type="Proteomes" id="UP000663870"/>
    </source>
</evidence>
<dbReference type="InterPro" id="IPR043160">
    <property type="entry name" value="Dynein_C_barrel"/>
</dbReference>
<feature type="coiled-coil region" evidence="14">
    <location>
        <begin position="1240"/>
        <end position="1267"/>
    </location>
</feature>
<organism evidence="27 28">
    <name type="scientific">Rotaria sordida</name>
    <dbReference type="NCBI Taxonomy" id="392033"/>
    <lineage>
        <taxon>Eukaryota</taxon>
        <taxon>Metazoa</taxon>
        <taxon>Spiralia</taxon>
        <taxon>Gnathifera</taxon>
        <taxon>Rotifera</taxon>
        <taxon>Eurotatoria</taxon>
        <taxon>Bdelloidea</taxon>
        <taxon>Philodinida</taxon>
        <taxon>Philodinidae</taxon>
        <taxon>Rotaria</taxon>
    </lineage>
</organism>
<dbReference type="Pfam" id="PF12780">
    <property type="entry name" value="AAA_8"/>
    <property type="match status" value="1"/>
</dbReference>
<dbReference type="Gene3D" id="3.20.180.20">
    <property type="entry name" value="Dynein heavy chain, N-terminal domain 2"/>
    <property type="match status" value="1"/>
</dbReference>
<evidence type="ECO:0000256" key="11">
    <source>
        <dbReference type="ARBA" id="ARBA00023175"/>
    </source>
</evidence>
<dbReference type="GO" id="GO:0030286">
    <property type="term" value="C:dynein complex"/>
    <property type="evidence" value="ECO:0007669"/>
    <property type="project" value="UniProtKB-KW"/>
</dbReference>
<dbReference type="FunFam" id="1.10.8.710:FF:000001">
    <property type="entry name" value="Dynein axonemal heavy chain 2"/>
    <property type="match status" value="1"/>
</dbReference>
<dbReference type="Pfam" id="PF18199">
    <property type="entry name" value="Dynein_C"/>
    <property type="match status" value="1"/>
</dbReference>
<gene>
    <name evidence="27" type="ORF">JXQ802_LOCUS20126</name>
</gene>
<dbReference type="InterPro" id="IPR042228">
    <property type="entry name" value="Dynein_linker_3"/>
</dbReference>
<keyword evidence="28" id="KW-1185">Reference proteome</keyword>
<dbReference type="FunFam" id="1.10.8.1220:FF:000001">
    <property type="entry name" value="Dynein axonemal heavy chain 5"/>
    <property type="match status" value="1"/>
</dbReference>
<dbReference type="GO" id="GO:0097729">
    <property type="term" value="C:9+2 motile cilium"/>
    <property type="evidence" value="ECO:0007669"/>
    <property type="project" value="UniProtKB-ARBA"/>
</dbReference>
<evidence type="ECO:0000256" key="9">
    <source>
        <dbReference type="ARBA" id="ARBA00023054"/>
    </source>
</evidence>
<dbReference type="Pfam" id="PF25007">
    <property type="entry name" value="DYH2-5-8_CC"/>
    <property type="match status" value="1"/>
</dbReference>
<evidence type="ECO:0000256" key="4">
    <source>
        <dbReference type="ARBA" id="ARBA00022701"/>
    </source>
</evidence>
<comment type="caution">
    <text evidence="27">The sequence shown here is derived from an EMBL/GenBank/DDBJ whole genome shotgun (WGS) entry which is preliminary data.</text>
</comment>
<dbReference type="Gene3D" id="1.10.287.2620">
    <property type="match status" value="1"/>
</dbReference>
<evidence type="ECO:0000259" key="18">
    <source>
        <dbReference type="Pfam" id="PF12774"/>
    </source>
</evidence>
<dbReference type="Gene3D" id="3.40.50.300">
    <property type="entry name" value="P-loop containing nucleotide triphosphate hydrolases"/>
    <property type="match status" value="5"/>
</dbReference>
<dbReference type="InterPro" id="IPR027417">
    <property type="entry name" value="P-loop_NTPase"/>
</dbReference>
<dbReference type="InterPro" id="IPR004273">
    <property type="entry name" value="Dynein_heavy_D6_P-loop"/>
</dbReference>
<dbReference type="Pfam" id="PF12777">
    <property type="entry name" value="MT"/>
    <property type="match status" value="1"/>
</dbReference>
<keyword evidence="10" id="KW-0969">Cilium</keyword>
<dbReference type="EMBL" id="CAJNOL010000568">
    <property type="protein sequence ID" value="CAF1119547.1"/>
    <property type="molecule type" value="Genomic_DNA"/>
</dbReference>
<feature type="coiled-coil region" evidence="14">
    <location>
        <begin position="3292"/>
        <end position="3340"/>
    </location>
</feature>
<keyword evidence="3" id="KW-0963">Cytoplasm</keyword>
<dbReference type="FunFam" id="1.10.287.2620:FF:000001">
    <property type="entry name" value="Cytoplasmic dynein heavy chain 1"/>
    <property type="match status" value="1"/>
</dbReference>
<dbReference type="GO" id="GO:0051959">
    <property type="term" value="F:dynein light intermediate chain binding"/>
    <property type="evidence" value="ECO:0007669"/>
    <property type="project" value="InterPro"/>
</dbReference>
<evidence type="ECO:0000256" key="8">
    <source>
        <dbReference type="ARBA" id="ARBA00023017"/>
    </source>
</evidence>
<accession>A0A814QEH3</accession>
<evidence type="ECO:0000259" key="22">
    <source>
        <dbReference type="Pfam" id="PF17852"/>
    </source>
</evidence>
<dbReference type="Gene3D" id="6.10.140.1060">
    <property type="match status" value="1"/>
</dbReference>
<dbReference type="Pfam" id="PF08385">
    <property type="entry name" value="DHC_N1"/>
    <property type="match status" value="1"/>
</dbReference>
<dbReference type="SUPFAM" id="SSF52540">
    <property type="entry name" value="P-loop containing nucleoside triphosphate hydrolases"/>
    <property type="match status" value="4"/>
</dbReference>
<dbReference type="FunFam" id="3.40.50.300:FF:000153">
    <property type="entry name" value="Dynein axonemal heavy chain 1"/>
    <property type="match status" value="1"/>
</dbReference>
<feature type="domain" description="Dynein heavy chain AAA lid" evidence="24">
    <location>
        <begin position="4055"/>
        <end position="4194"/>
    </location>
</feature>
<evidence type="ECO:0000259" key="23">
    <source>
        <dbReference type="Pfam" id="PF17857"/>
    </source>
</evidence>
<evidence type="ECO:0000256" key="1">
    <source>
        <dbReference type="ARBA" id="ARBA00004430"/>
    </source>
</evidence>
<evidence type="ECO:0000256" key="5">
    <source>
        <dbReference type="ARBA" id="ARBA00022737"/>
    </source>
</evidence>
<dbReference type="Pfam" id="PF12781">
    <property type="entry name" value="AAA_9"/>
    <property type="match status" value="1"/>
</dbReference>
<evidence type="ECO:0000259" key="21">
    <source>
        <dbReference type="Pfam" id="PF12781"/>
    </source>
</evidence>
<keyword evidence="5" id="KW-0677">Repeat</keyword>
<dbReference type="FunFam" id="3.20.180.20:FF:000001">
    <property type="entry name" value="Dynein axonemal heavy chain 5"/>
    <property type="match status" value="1"/>
</dbReference>
<keyword evidence="4" id="KW-0493">Microtubule</keyword>
<dbReference type="InterPro" id="IPR013594">
    <property type="entry name" value="Dynein_heavy_tail"/>
</dbReference>
<evidence type="ECO:0000259" key="19">
    <source>
        <dbReference type="Pfam" id="PF12777"/>
    </source>
</evidence>
<proteinExistence type="inferred from homology"/>
<dbReference type="Gene3D" id="1.10.8.1220">
    <property type="match status" value="1"/>
</dbReference>
<reference evidence="27" key="1">
    <citation type="submission" date="2021-02" db="EMBL/GenBank/DDBJ databases">
        <authorList>
            <person name="Nowell W R."/>
        </authorList>
    </citation>
    <scope>NUCLEOTIDE SEQUENCE</scope>
</reference>
<evidence type="ECO:0000256" key="12">
    <source>
        <dbReference type="ARBA" id="ARBA00023212"/>
    </source>
</evidence>
<dbReference type="Pfam" id="PF17852">
    <property type="entry name" value="Dynein_AAA_lid"/>
    <property type="match status" value="1"/>
</dbReference>
<dbReference type="Pfam" id="PF03028">
    <property type="entry name" value="Dynein_heavy"/>
    <property type="match status" value="1"/>
</dbReference>
<feature type="coiled-coil region" evidence="14">
    <location>
        <begin position="3101"/>
        <end position="3135"/>
    </location>
</feature>
<dbReference type="Proteomes" id="UP000663870">
    <property type="component" value="Unassembled WGS sequence"/>
</dbReference>
<evidence type="ECO:0008006" key="29">
    <source>
        <dbReference type="Google" id="ProtNLM"/>
    </source>
</evidence>
<evidence type="ECO:0000259" key="26">
    <source>
        <dbReference type="Pfam" id="PF25007"/>
    </source>
</evidence>
<feature type="domain" description="Dynein heavy chain region D6 P-loop" evidence="15">
    <location>
        <begin position="3909"/>
        <end position="4023"/>
    </location>
</feature>
<dbReference type="InterPro" id="IPR041658">
    <property type="entry name" value="AAA_lid_11"/>
</dbReference>
<dbReference type="InterPro" id="IPR041466">
    <property type="entry name" value="Dynein_AAA5_ext"/>
</dbReference>
<dbReference type="Gene3D" id="1.20.920.20">
    <property type="match status" value="1"/>
</dbReference>
<feature type="domain" description="Dynein heavy chain AAA 5 extension" evidence="22">
    <location>
        <begin position="2314"/>
        <end position="2449"/>
    </location>
</feature>
<dbReference type="Pfam" id="PF12774">
    <property type="entry name" value="AAA_6"/>
    <property type="match status" value="1"/>
</dbReference>
<dbReference type="Gene3D" id="1.20.1270.280">
    <property type="match status" value="1"/>
</dbReference>
<sequence length="4497" mass="529216">MTDKKTHLLNILETNIDISLLDYVQKLIILPELTDEMWTNDLLTILENYLSSNQQRVLIAYVDRHTSSLQLLHSIPFTANSINIIYNLCYFIRKSDSSECIISIDEFLKQIQFGCINGKSIPCLTALVSTLFGPLFMDDTTVQDMIKNDFASELNQFLATFYEIQYKNMLSMTYLFIPKDGVDKTIEELIKDKALVTRFESIMLKWHHQLKEVLLIQDRLMSINEQSIGIHEEINFWQECLTDLHYIRKQLQRTELQNIIQVLILSKSAYIQQFLQAENEVQEFIEYVEDCLKFLKILAEPSFQLNDISLEKLKSVIIDIFYRILITWHHSKFFATSERIKLVISKINNQIIGRCSRSISIKRLFQGYVLSTQNILQECFQIIDLYMETCLHILTLHDKYSNKPLMTNNFQKDVLFYSIQLFRQRLNEIDEICECMKLFGWYRDNKKESLPLFGGIQGDEYQHTLEKSQQAFDRALLLLKHYSKYMLDISSHAHSIWSQELKRFLESVHEIELVIVKLINEAMIKAVTIEQIIDILEIFVNFQSRTTINHILIDKTRDVYRLFLSQIDDIRTQIASYQTLDDIKNVKNFFDLFLPHYSAKAMWVHNLIERIRKNYHLLNESSNLPYVVQKNEIKLAYEKLLIFADNIQKRIYQEWWTISSELQPKKLLLQPFLKENNEKKYLIIVYFDPQIIIALNESLWWIRLNYEIPYSLTDVYNTRKSFRQMREETNGFIRKFNKVIDSLYDQELYLFEERIRMILKKLQPGFLGKVNYIDENTFHDFALEANRIIDQLIDMVTSFKENYAKCCAKCVHISQQLFIKIDSDIIFNYTTFTELLKSVNRVSQYLIHEMYEEIAVEIHTQQMIFKDDPDKILQCWDHWLSSIDCMFEKALLINITNSLEQLSYIINGDIQTKPTPFLNIELCLNTIETTTTGNIKYVLDFRPSLEQLSETLNSISKIQLIESIKNFVRLCDLFSYHPFHREPYYIVIDNYPLKQKLENKIALGITNCISEIKKYIENNWFHFRQLWEVDKESFIAVYESENTDLQGLEADIARYTELANNINNQESIVNIHMIQIDCTSFKVSLVQICHKWQQSLIHIVLIRLEKDLQMILTLIKNNTEKINILPKIYDEIPIYQEFIDELKADVLRIEAKLPLINEEVALLLRYEIEIDPKLLDQHRLLSRHWDNYKTFLDESIASFKRVKEAFKIQLQKEQEKNLNEIFELQKYFKITGPHQADMSVSIALNKCEQIEEQIEQMENDEKRLKIAYRIFNLDMTVSKDLQNLKKDIEILKSIWLLAKEYEEMLNKWKTTEFYQLNINELNDFAQNQYKKLLKMSREYKEKDWIILDSLRDRIDTFRRILPLIESLHNPHMRSRHWEQIKYETEKNFEYKSNKFTLEQILDLHFEENIQLITEISENASKEYSIERMLERIIQIWNDMNFETTIHKSNVFKIKAPDEIIQYVEEHTAQISTIKGTRHVKPFQNEVDYWEKSIAQISELCDGLFNVQRQWLYMEGIFTSDDVQRQLSHETTEFKYINKIWQDEIIAKIRENSNALYVATKLNLFDKIQNLLKYLENIQKKMEDYLETKRSIFPRFYFISNEELVEILSLSRQPDLIQIHLKKLFDNIKSLRLLIKKTILANGIQSNEDEQINLISTLSLEGNVENWLKDLEIKMQITVREYLKNSLSALKLQLKKRDKWIKDWPSQCCVTASEIEWTSATTKALLTCQADGSLKPLKKLFHTQIKILDRYSNTSRISLDKILRLRVIGIITKEVHGRDIIERLIKTQTMDLQSFEWQMQLRFYWERHEHNEDCIIRQTITRFTYNYEYLGCTSRLVISPLTDRCYITLTTALHLFRGGSSKGPAGTGKTETIKDLGKNFAIYVVVQNCSESLDYKSMGKMFSGFAQSGAWGCFDEFNRINIEVLSVVAQQIHSILTALSLRQKQFVFEGKEIPLLPQVGIFITMNPGYAGRTELPDNLKSMFRPVSMIVPDSIYIAENFLFSEGFQNTRNLARKVYTLYQLSTQQLSKQDHYDFGLRSLTAVLRYAGEKKRINLKMTDNEVLLLSMLDMNVPKMTAQDLPFFKNIVEDLFPGIDIPKIDYSKLIEAIEYEMNIHHLQITQTSIDKVIQLYETHHSRHSVMLVGKTLSGKTTTWKLFKYALITLNKQGFSEYNKVMEYPINPKAVSLGELYGQFNLATNEWNDGILSMIMRQVCADEKSDEKLILFDAPIDTSWIESMNSLMDDNKLLTLANGERISMPSQVTLLFETEDLSTASPATVSRAGIVYCDYEKLRWKPYLESWLKQKTSQDLQTEFSNCITKYLEPIMKYKHIHCKELIPIHELNGIISLTRLFDTFWYLNEIQIQLNENETISGRLIEMWFVFCLIWSIAASVNDEGRKKIDIFFRETEGKNFLMTKEKTMKNDLGTFPNKDTVFEFYVDTNNRTWIHWEEQLKEGWIYNSEIPFYKMIVPTVDTIRYEYLIHNLLLNKHQVLLVGAIGTGKTTIAENVLKKIDSTLFNILIIHMSAQTTSKMLQDIFEINLEKRTKTIYVPMNGKKMITLIDDMNMPNKDTYSSQPSLELIRMWIDYEFWYDRKTQGVKFIKDMCLLTAMGPPGGGRHQISQRLQSRFNLINMTFPFEHEICRIFGTMLSQKLQSFDDDIKYLDQTITKATIDLYQTIEKKYLPTPTKIHYTFNMRDISRMFEGLLLCHKTIITNKVEFLRLWIHEAHRVYSDRFMTNNDHELFIKILSEKLAFYFDQVYHNVCHNREPPIYSDIMRQDGVYEEIRDYDKLKLFLEQTIQRYNETPLMLSMDLVMFRDAILNICRIIRVLRRPRGNLLLLGIGGSGRQSLVRLAAFICDIVMFQIEIGRRYGYGEFKEDLRRLMKLCSISNREAVFLFIDTQIIDTFFLEDINALLHTGEVPNLFRNEDIQEIRNQLSSTINQQGILDTNLNIMQFFYNRVKSNLHIAICMSPFGETFRNYIRMYPALVNCTTVINFSEWPHEALIDVAHYFLTKSNFGLEHKEITHRTLADLCAFIHLSSKTLATRMKDELRREIYITPTNYLQFVSNYSRLFEGEKVKIQHEYNRLQMGIIKVAETREKVAEISLELEKKKILVAQLQRECEDFLEKIVEQKNSASERERQVQAFGARIGEEEIRCQTIAATAHEELTEVEPLLIKANEALEQLTKRDIGEVKAYVHPPSQVEKVMKALMILKGKEDTWEEAKKDLANKFPKDDITDRTLRRMQPFINDMELVPEKLKSVSSAASALCTWIRAIESYARVYRIVQPKKERYHKALFELNEKQNLLEQSKNELLNIQKKIEKLRLDYELKIKEKDILQRNADETAMFLDRATKLLDGVAEKRTLWDMTSNELKENLDHLLGNSLLACAFLSYMGPFLSNYRDEIIHQIWEKELMRNGIHFKTDFNFANFMTTPSIIREWNIQGLPRDNFSTENAILATRTLSYPLFIDPQSQATKWIKQMEKSNGLKIIDLQIGDYMKIIEECIKIGRPCLCQNIHEDIPQTLNPILIKSIRKNHDINSNLILQLGDREIEYNPSFRFYLSTRLSNPRYKPEIYSKINIINFAIKEQGLEEQLLGIVVRKEKPDLENSKDNCIVNISNKHKEKEILEEEFLRLLSETEGSLLENLKVFQALDLSKQSQKDIDETLKINEDLEIKIDLTRENYRLVAQRAAILFFVLQDLTSIDPMYQYSLDAYIQLFILSIEKSPRSLKLNERIEKLNDYHTYAVYKYGCRGLFERHKLLFSFHICTKLMDAENRINHEEYQFFIRANTLTIDRETQFSNPFPTWLNETRWDQMSELIRIPDYRFLRDSFDQFPKDWKEWYTSEEAEKASLPSTIDSLITEFGRMLIIRCLRPDRITHCVLNFVTHNIGSKFVEPPILQLNTILEESNKRSPLIFLLSPGVDPAPKLQQLAEDKMMAKSRYYTLSLGQGQAPRARKLLEAGMKKGHWVFFANCHLSISWLPELDKIVEQLQTAAVHSDFRLWLSSSPTIDFPISILQIGLKITNEPQKGIKANMKRLYELITPEQFQRVKQDEKYRKLLFTLTFFHSIIIERKKFLQLGWNIHYTFNDSDFQISENLLAIYLDIYDKTPFDALKYLIAIVIYGGHCTDEWDMRLLHTYIDSYIRNEVLEVMYYKLSSLPYYYMPRDGTFKLYKDFINSMPTTDHPEAFGQHPNADIASQIQESKTLFDTLLAVLPQKSSATVEKEVENEVAKAASEMLKLMPHQIDIEAVKKYMLIDTSPLSVVLLQEAERYNVLLLNITIALNDLLKSIEGLVVMTVELDELFKCIYEGRLPYAWQRTYQSLKPLPTWFQDLRQRINFFNSWIESQRQPIIYWISAFSYPTAFLTAVLQRTARKDQIGVDQLSWEFEVNKTDDKYLADIDDGVYVTGLYLEGAGWDRKQGTLCEAKSMELVTLMPTIHFRPVEHKKKMTRGLYIAPCYYSSIRVGSFIVAVELKTGSMPAEHWIKRATALLMNLDN</sequence>
<dbReference type="InterPro" id="IPR041589">
    <property type="entry name" value="DNAH3_AAA_lid_1"/>
</dbReference>
<dbReference type="GO" id="GO:0005874">
    <property type="term" value="C:microtubule"/>
    <property type="evidence" value="ECO:0007669"/>
    <property type="project" value="UniProtKB-KW"/>
</dbReference>
<evidence type="ECO:0000256" key="13">
    <source>
        <dbReference type="ARBA" id="ARBA00023273"/>
    </source>
</evidence>
<dbReference type="InterPro" id="IPR035699">
    <property type="entry name" value="AAA_6"/>
</dbReference>
<keyword evidence="11" id="KW-0505">Motor protein</keyword>
<feature type="domain" description="Dynein heavy chain tail" evidence="16">
    <location>
        <begin position="197"/>
        <end position="766"/>
    </location>
</feature>
<name>A0A814QEH3_9BILA</name>
<dbReference type="Gene3D" id="3.10.490.20">
    <property type="match status" value="1"/>
</dbReference>
<feature type="domain" description="Dynein heavy chain coiled coil stalk" evidence="19">
    <location>
        <begin position="3087"/>
        <end position="3410"/>
    </location>
</feature>
<dbReference type="InterPro" id="IPR024743">
    <property type="entry name" value="Dynein_HC_stalk"/>
</dbReference>
<feature type="domain" description="Dynein heavy chain hydrolytic ATP-binding dynein motor region" evidence="18">
    <location>
        <begin position="1824"/>
        <end position="2150"/>
    </location>
</feature>
<dbReference type="InterPro" id="IPR056759">
    <property type="entry name" value="DYH2-5-8_CC"/>
</dbReference>
<dbReference type="Gene3D" id="1.10.8.710">
    <property type="match status" value="1"/>
</dbReference>
<dbReference type="Gene3D" id="1.20.920.30">
    <property type="match status" value="1"/>
</dbReference>
<dbReference type="PANTHER" id="PTHR22878">
    <property type="entry name" value="DYNEIN HEAVY CHAIN 6, AXONEMAL-LIKE-RELATED"/>
    <property type="match status" value="1"/>
</dbReference>
<dbReference type="FunFam" id="1.20.920.20:FF:000001">
    <property type="entry name" value="dynein heavy chain 2, axonemal"/>
    <property type="match status" value="1"/>
</dbReference>